<dbReference type="Proteomes" id="UP000761574">
    <property type="component" value="Unassembled WGS sequence"/>
</dbReference>
<protein>
    <recommendedName>
        <fullName evidence="3">DUF3080 domain-containing protein</fullName>
    </recommendedName>
</protein>
<name>A0ABQ4PEK2_9GAMM</name>
<keyword evidence="2" id="KW-1185">Reference proteome</keyword>
<organism evidence="1 2">
    <name type="scientific">Shewanella algidipiscicola</name>
    <dbReference type="NCBI Taxonomy" id="614070"/>
    <lineage>
        <taxon>Bacteria</taxon>
        <taxon>Pseudomonadati</taxon>
        <taxon>Pseudomonadota</taxon>
        <taxon>Gammaproteobacteria</taxon>
        <taxon>Alteromonadales</taxon>
        <taxon>Shewanellaceae</taxon>
        <taxon>Shewanella</taxon>
    </lineage>
</organism>
<dbReference type="RefSeq" id="WP_119978110.1">
    <property type="nucleotide sequence ID" value="NZ_BPFB01000014.1"/>
</dbReference>
<dbReference type="EMBL" id="BPFB01000014">
    <property type="protein sequence ID" value="GIU45987.1"/>
    <property type="molecule type" value="Genomic_DNA"/>
</dbReference>
<evidence type="ECO:0000313" key="1">
    <source>
        <dbReference type="EMBL" id="GIU45987.1"/>
    </source>
</evidence>
<comment type="caution">
    <text evidence="1">The sequence shown here is derived from an EMBL/GenBank/DDBJ whole genome shotgun (WGS) entry which is preliminary data.</text>
</comment>
<reference evidence="1 2" key="1">
    <citation type="submission" date="2021-05" db="EMBL/GenBank/DDBJ databases">
        <title>Molecular characterization for Shewanella algae harboring chromosomal blaOXA-55-like strains isolated from clinical and environment sample.</title>
        <authorList>
            <person name="Ohama Y."/>
            <person name="Aoki K."/>
            <person name="Harada S."/>
            <person name="Moriya K."/>
            <person name="Ishii Y."/>
            <person name="Tateda K."/>
        </authorList>
    </citation>
    <scope>NUCLEOTIDE SEQUENCE [LARGE SCALE GENOMIC DNA]</scope>
    <source>
        <strain evidence="1 2">LMG 23746</strain>
    </source>
</reference>
<accession>A0ABQ4PEK2</accession>
<gene>
    <name evidence="1" type="ORF">TUM4630_15400</name>
</gene>
<dbReference type="InterPro" id="IPR021431">
    <property type="entry name" value="DUF3080"/>
</dbReference>
<proteinExistence type="predicted"/>
<evidence type="ECO:0000313" key="2">
    <source>
        <dbReference type="Proteomes" id="UP000761574"/>
    </source>
</evidence>
<dbReference type="Pfam" id="PF11279">
    <property type="entry name" value="DUF3080"/>
    <property type="match status" value="1"/>
</dbReference>
<evidence type="ECO:0008006" key="3">
    <source>
        <dbReference type="Google" id="ProtNLM"/>
    </source>
</evidence>
<sequence>MINHQRSNKKGSDSSDTQARAHNLIHSWPKQMFFLTQRVARVTVLLALLSLFTVGCQPRQDADAIWQDYSKRLETVLNQPYLGAPLTPMVLPKATVYEADTKTLSILQTLKLNHCALGQLIAERNSALGKVAPPSQRLIYHIRFIQLAPKCIETLDDADLIHTLTLGLEQKQQQALTMFRQMLTRDTSIKKRLFIGYDSLPLNEMHSGRVEFESALSQLNNIKEQIVAHSWHQIEIDNLEQTLAIFHRQPLLNQYLRSLALSVSQLTAINDYLFNHQTLAACRLGHANRQQEILQNLFHKYYLGQTQAYLSQLNQLHYRLSQPMQRLFDGSVYQGYIEHHFSEQRHALPAQLKQQMRRHVQWWQDFRASCDIPPPEPQQTLSH</sequence>